<protein>
    <submittedName>
        <fullName evidence="11">Threonine/serine exporter family protein</fullName>
    </submittedName>
</protein>
<keyword evidence="12" id="KW-1185">Reference proteome</keyword>
<evidence type="ECO:0000256" key="7">
    <source>
        <dbReference type="SAM" id="MobiDB-lite"/>
    </source>
</evidence>
<keyword evidence="3 8" id="KW-0812">Transmembrane</keyword>
<feature type="region of interest" description="Disordered" evidence="7">
    <location>
        <begin position="1"/>
        <end position="36"/>
    </location>
</feature>
<sequence length="439" mass="45636">MPDRPSAQRPPSQPGESRGKPAGVAAMLSGDNPTPPPADIIVEAASVLHAHGHTTSATMRAVARLNEILGTRYKVDITWTLVVLFTPEGETVRTHAAMPSTVHMGRVAPLVSTIFADKPPTAEQLWSAVTSARTVPLRPTWLFALAAGLGAVCLALIFGSQRPGALALIFVAAAVGAVTRRLLAGHTTFVTQTLAAALIAGIAGSLSVYLDLTSAARLVAVCPAMVLVPGPALVNACLDFADRRHRLGMARLCDASVTILMICLGLLVGLFLGGTTLPVTAPGVSVPWWLDVAAAGLVACCFPVFFSMPHRSIGWAALAGAIGHGARWLCIAGLGWSIPAAALVDCLLVAAILAPVCFHKHLPFAGVGFAAVVALVPGVFLFRAFSGIFQIAAGDTSLVTLGATAQDAASALLIILAMAIGIALPHEFWLRRMHRDRKI</sequence>
<dbReference type="PANTHER" id="PTHR34390">
    <property type="entry name" value="UPF0442 PROTEIN YJJB-RELATED"/>
    <property type="match status" value="1"/>
</dbReference>
<evidence type="ECO:0000256" key="6">
    <source>
        <dbReference type="ARBA" id="ARBA00034125"/>
    </source>
</evidence>
<evidence type="ECO:0000256" key="8">
    <source>
        <dbReference type="SAM" id="Phobius"/>
    </source>
</evidence>
<feature type="transmembrane region" description="Helical" evidence="8">
    <location>
        <begin position="190"/>
        <end position="210"/>
    </location>
</feature>
<feature type="transmembrane region" description="Helical" evidence="8">
    <location>
        <begin position="252"/>
        <end position="274"/>
    </location>
</feature>
<dbReference type="Pfam" id="PF12821">
    <property type="entry name" value="ThrE_2"/>
    <property type="match status" value="1"/>
</dbReference>
<feature type="transmembrane region" description="Helical" evidence="8">
    <location>
        <begin position="165"/>
        <end position="183"/>
    </location>
</feature>
<feature type="transmembrane region" description="Helical" evidence="8">
    <location>
        <begin position="409"/>
        <end position="430"/>
    </location>
</feature>
<dbReference type="Pfam" id="PF06738">
    <property type="entry name" value="ThrE"/>
    <property type="match status" value="1"/>
</dbReference>
<reference evidence="11 12" key="1">
    <citation type="submission" date="2021-03" db="EMBL/GenBank/DDBJ databases">
        <title>Human Oral Microbial Genomes.</title>
        <authorList>
            <person name="Johnston C.D."/>
            <person name="Chen T."/>
            <person name="Dewhirst F.E."/>
        </authorList>
    </citation>
    <scope>NUCLEOTIDE SEQUENCE [LARGE SCALE GENOMIC DNA]</scope>
    <source>
        <strain evidence="11 12">DSMZ 100122</strain>
    </source>
</reference>
<proteinExistence type="inferred from homology"/>
<dbReference type="PANTHER" id="PTHR34390:SF2">
    <property type="entry name" value="SUCCINATE TRANSPORTER SUBUNIT YJJP-RELATED"/>
    <property type="match status" value="1"/>
</dbReference>
<feature type="transmembrane region" description="Helical" evidence="8">
    <location>
        <begin position="313"/>
        <end position="334"/>
    </location>
</feature>
<gene>
    <name evidence="11" type="ORF">J5A65_03490</name>
</gene>
<name>A0ABX7Y731_9ACTN</name>
<evidence type="ECO:0000256" key="1">
    <source>
        <dbReference type="ARBA" id="ARBA00004651"/>
    </source>
</evidence>
<comment type="subcellular location">
    <subcellularLocation>
        <location evidence="1">Cell membrane</location>
        <topology evidence="1">Multi-pass membrane protein</topology>
    </subcellularLocation>
</comment>
<dbReference type="InterPro" id="IPR050539">
    <property type="entry name" value="ThrE_Dicarb/AminoAcid_Exp"/>
</dbReference>
<keyword evidence="4 8" id="KW-1133">Transmembrane helix</keyword>
<feature type="transmembrane region" description="Helical" evidence="8">
    <location>
        <begin position="365"/>
        <end position="389"/>
    </location>
</feature>
<evidence type="ECO:0000256" key="5">
    <source>
        <dbReference type="ARBA" id="ARBA00023136"/>
    </source>
</evidence>
<dbReference type="RefSeq" id="WP_212325371.1">
    <property type="nucleotide sequence ID" value="NZ_AP024463.1"/>
</dbReference>
<dbReference type="InterPro" id="IPR010619">
    <property type="entry name" value="ThrE-like_N"/>
</dbReference>
<feature type="domain" description="Threonine/serine exporter-like N-terminal" evidence="9">
    <location>
        <begin position="39"/>
        <end position="272"/>
    </location>
</feature>
<evidence type="ECO:0000313" key="12">
    <source>
        <dbReference type="Proteomes" id="UP000678513"/>
    </source>
</evidence>
<dbReference type="EMBL" id="CP072384">
    <property type="protein sequence ID" value="QUC08811.1"/>
    <property type="molecule type" value="Genomic_DNA"/>
</dbReference>
<evidence type="ECO:0000256" key="3">
    <source>
        <dbReference type="ARBA" id="ARBA00022692"/>
    </source>
</evidence>
<feature type="transmembrane region" description="Helical" evidence="8">
    <location>
        <begin position="216"/>
        <end position="240"/>
    </location>
</feature>
<dbReference type="Proteomes" id="UP000678513">
    <property type="component" value="Chromosome"/>
</dbReference>
<evidence type="ECO:0000259" key="10">
    <source>
        <dbReference type="Pfam" id="PF12821"/>
    </source>
</evidence>
<evidence type="ECO:0000259" key="9">
    <source>
        <dbReference type="Pfam" id="PF06738"/>
    </source>
</evidence>
<keyword evidence="5 8" id="KW-0472">Membrane</keyword>
<evidence type="ECO:0000313" key="11">
    <source>
        <dbReference type="EMBL" id="QUC08811.1"/>
    </source>
</evidence>
<feature type="transmembrane region" description="Helical" evidence="8">
    <location>
        <begin position="286"/>
        <end position="306"/>
    </location>
</feature>
<keyword evidence="2" id="KW-1003">Cell membrane</keyword>
<feature type="transmembrane region" description="Helical" evidence="8">
    <location>
        <begin position="340"/>
        <end position="358"/>
    </location>
</feature>
<organism evidence="11 12">
    <name type="scientific">Arachnia rubra</name>
    <dbReference type="NCBI Taxonomy" id="1547448"/>
    <lineage>
        <taxon>Bacteria</taxon>
        <taxon>Bacillati</taxon>
        <taxon>Actinomycetota</taxon>
        <taxon>Actinomycetes</taxon>
        <taxon>Propionibacteriales</taxon>
        <taxon>Propionibacteriaceae</taxon>
        <taxon>Arachnia</taxon>
    </lineage>
</organism>
<comment type="similarity">
    <text evidence="6">Belongs to the ThrE exporter (TC 2.A.79) family.</text>
</comment>
<evidence type="ECO:0000256" key="2">
    <source>
        <dbReference type="ARBA" id="ARBA00022475"/>
    </source>
</evidence>
<evidence type="ECO:0000256" key="4">
    <source>
        <dbReference type="ARBA" id="ARBA00022989"/>
    </source>
</evidence>
<feature type="domain" description="Threonine/Serine exporter ThrE" evidence="10">
    <location>
        <begin position="292"/>
        <end position="425"/>
    </location>
</feature>
<accession>A0ABX7Y731</accession>
<feature type="transmembrane region" description="Helical" evidence="8">
    <location>
        <begin position="141"/>
        <end position="159"/>
    </location>
</feature>
<dbReference type="InterPro" id="IPR024528">
    <property type="entry name" value="ThrE_2"/>
</dbReference>